<dbReference type="OrthoDB" id="3240300at2"/>
<proteinExistence type="predicted"/>
<dbReference type="AlphaFoldDB" id="A0A1Y2SYF7"/>
<evidence type="ECO:0000313" key="3">
    <source>
        <dbReference type="EMBL" id="OTA29319.1"/>
    </source>
</evidence>
<name>A0A1Y2SYF7_9BIFI</name>
<dbReference type="SUPFAM" id="SSF49879">
    <property type="entry name" value="SMAD/FHA domain"/>
    <property type="match status" value="1"/>
</dbReference>
<sequence length="335" mass="36815">MKYEVRTLVKDTTVSDAARDTVFRASQWVVTVNGHTHTVKAPGELYVGRKPLRPVSVPEGAERMDVPDETKSMSKTHALVSVSADGEATLADAQSTNGTYVQNARGELVRVPAENPYTVFEQSIAGQFGDVQFSLAASPDLSDDTADSQTQLPVVNLFDYKSPATEDAPAQNMSVDDILDLRAGEPTSMFAMQKPKAEEPVTAETDVFKAQDAEKLTEKTHTETATTSLAPLTEDSGYMPVYEAGSVFDRLSRGEFERHEDIIEAGGHTSEEAKTTRDFNAQFDIAQIPELLPFLGLNPFLYDDMYAWLVAQNNEQINRALETNDGYTTWKASTK</sequence>
<comment type="caution">
    <text evidence="3">The sequence shown here is derived from an EMBL/GenBank/DDBJ whole genome shotgun (WGS) entry which is preliminary data.</text>
</comment>
<reference evidence="3 4" key="1">
    <citation type="submission" date="2017-04" db="EMBL/GenBank/DDBJ databases">
        <title>Draft genome sequences of Alloscardovia macacae UMA81211 and UMA81212 isolated from the feces of a rhesus macaque (Macaca mulatta).</title>
        <authorList>
            <person name="Albert K."/>
            <person name="Sela D.A."/>
        </authorList>
    </citation>
    <scope>NUCLEOTIDE SEQUENCE [LARGE SCALE GENOMIC DNA]</scope>
    <source>
        <strain evidence="3 4">UMA81212</strain>
    </source>
</reference>
<keyword evidence="1" id="KW-0597">Phosphoprotein</keyword>
<feature type="domain" description="FHA" evidence="2">
    <location>
        <begin position="45"/>
        <end position="106"/>
    </location>
</feature>
<evidence type="ECO:0000256" key="1">
    <source>
        <dbReference type="ARBA" id="ARBA00022553"/>
    </source>
</evidence>
<gene>
    <name evidence="3" type="ORF">B9T39_04205</name>
</gene>
<evidence type="ECO:0000313" key="4">
    <source>
        <dbReference type="Proteomes" id="UP000243540"/>
    </source>
</evidence>
<evidence type="ECO:0000259" key="2">
    <source>
        <dbReference type="PROSITE" id="PS50006"/>
    </source>
</evidence>
<dbReference type="EMBL" id="NEKC01000007">
    <property type="protein sequence ID" value="OTA29319.1"/>
    <property type="molecule type" value="Genomic_DNA"/>
</dbReference>
<dbReference type="PROSITE" id="PS50006">
    <property type="entry name" value="FHA_DOMAIN"/>
    <property type="match status" value="1"/>
</dbReference>
<dbReference type="Pfam" id="PF00498">
    <property type="entry name" value="FHA"/>
    <property type="match status" value="1"/>
</dbReference>
<dbReference type="InterPro" id="IPR008984">
    <property type="entry name" value="SMAD_FHA_dom_sf"/>
</dbReference>
<accession>A0A1Y2SYF7</accession>
<dbReference type="STRING" id="1160091.B9T39_04205"/>
<dbReference type="Gene3D" id="2.60.200.20">
    <property type="match status" value="1"/>
</dbReference>
<organism evidence="3 4">
    <name type="scientific">Alloscardovia macacae</name>
    <dbReference type="NCBI Taxonomy" id="1160091"/>
    <lineage>
        <taxon>Bacteria</taxon>
        <taxon>Bacillati</taxon>
        <taxon>Actinomycetota</taxon>
        <taxon>Actinomycetes</taxon>
        <taxon>Bifidobacteriales</taxon>
        <taxon>Bifidobacteriaceae</taxon>
        <taxon>Alloscardovia</taxon>
    </lineage>
</organism>
<dbReference type="Proteomes" id="UP000243540">
    <property type="component" value="Unassembled WGS sequence"/>
</dbReference>
<protein>
    <recommendedName>
        <fullName evidence="2">FHA domain-containing protein</fullName>
    </recommendedName>
</protein>
<dbReference type="InterPro" id="IPR000253">
    <property type="entry name" value="FHA_dom"/>
</dbReference>